<accession>A0A9W8S9W9</accession>
<gene>
    <name evidence="1" type="primary">ATF1_3</name>
    <name evidence="1" type="ORF">NW762_003166</name>
</gene>
<dbReference type="SUPFAM" id="SSF52777">
    <property type="entry name" value="CoA-dependent acyltransferases"/>
    <property type="match status" value="1"/>
</dbReference>
<name>A0A9W8S9W9_9HYPO</name>
<dbReference type="Gene3D" id="3.30.559.30">
    <property type="entry name" value="Nonribosomal peptide synthetase, condensation domain"/>
    <property type="match status" value="1"/>
</dbReference>
<reference evidence="1" key="1">
    <citation type="submission" date="2022-09" db="EMBL/GenBank/DDBJ databases">
        <title>Fusarium specimens isolated from Avocado Roots.</title>
        <authorList>
            <person name="Stajich J."/>
            <person name="Roper C."/>
            <person name="Heimlech-Rivalta G."/>
        </authorList>
    </citation>
    <scope>NUCLEOTIDE SEQUENCE</scope>
    <source>
        <strain evidence="1">CF00136</strain>
    </source>
</reference>
<dbReference type="PANTHER" id="PTHR28037">
    <property type="entry name" value="ALCOHOL O-ACETYLTRANSFERASE 1-RELATED"/>
    <property type="match status" value="1"/>
</dbReference>
<sequence length="501" mass="56261">MSTNSRLPLRRLGRNEKYQSGLHYAGHYRSTVVTCRYILPPSLAQFDRHKDVVQRFDAAVSLAVVQFPLLQVGLVGESTNKPVWVSLASLDLNDHIKWDVQADSNDYDRLLEDNLRCQLDTKFDHLETQPGWRLLMMRTETGNFVDVMFVWNHANCDGMSARMFHRALLKSLNSPSSSTPLAPGSRVMSTAISKNMFPQPQEKLAKHPLTLGFLCSEMWHGYGPSILLSSTAKANWAPVQPKPYKTHIKCMDIDPVTLKRLIGLCRKHETTLTGLLHGIMLVCLSTQLPEGKANAFTSSTPVDQRRFMRHESRPSKHASLDPQNSVQNCVAPVHHTFDCKIVSDIRAQARASKSLQPIHDLEPSIWEAAKTVRNDIEERLSTGLTNNLVGLMKLVPDWHEFHKNQEKKSRGTSWTVTNIGVVDDHPDADATKVREEDAWSVARTRFTLSADVAGSAIQMSAVSVKGGDLSIEISWQDLIEINEVCDQLVPDLEAWLRHLGI</sequence>
<dbReference type="OrthoDB" id="2150604at2759"/>
<dbReference type="Gene3D" id="3.30.559.10">
    <property type="entry name" value="Chloramphenicol acetyltransferase-like domain"/>
    <property type="match status" value="1"/>
</dbReference>
<dbReference type="InterPro" id="IPR052058">
    <property type="entry name" value="Alcohol_O-acetyltransferase"/>
</dbReference>
<dbReference type="InterPro" id="IPR010828">
    <property type="entry name" value="Atf2/Sli1-like"/>
</dbReference>
<dbReference type="GO" id="GO:0008080">
    <property type="term" value="F:N-acetyltransferase activity"/>
    <property type="evidence" value="ECO:0007669"/>
    <property type="project" value="TreeGrafter"/>
</dbReference>
<organism evidence="1 2">
    <name type="scientific">Fusarium torreyae</name>
    <dbReference type="NCBI Taxonomy" id="1237075"/>
    <lineage>
        <taxon>Eukaryota</taxon>
        <taxon>Fungi</taxon>
        <taxon>Dikarya</taxon>
        <taxon>Ascomycota</taxon>
        <taxon>Pezizomycotina</taxon>
        <taxon>Sordariomycetes</taxon>
        <taxon>Hypocreomycetidae</taxon>
        <taxon>Hypocreales</taxon>
        <taxon>Nectriaceae</taxon>
        <taxon>Fusarium</taxon>
    </lineage>
</organism>
<dbReference type="Pfam" id="PF07247">
    <property type="entry name" value="AATase"/>
    <property type="match status" value="1"/>
</dbReference>
<dbReference type="Proteomes" id="UP001152049">
    <property type="component" value="Unassembled WGS sequence"/>
</dbReference>
<proteinExistence type="predicted"/>
<dbReference type="PANTHER" id="PTHR28037:SF1">
    <property type="entry name" value="ALCOHOL O-ACETYLTRANSFERASE 1-RELATED"/>
    <property type="match status" value="1"/>
</dbReference>
<dbReference type="AlphaFoldDB" id="A0A9W8S9W9"/>
<protein>
    <submittedName>
        <fullName evidence="1">Alcohol acetyltransferase</fullName>
    </submittedName>
</protein>
<keyword evidence="2" id="KW-1185">Reference proteome</keyword>
<dbReference type="InterPro" id="IPR023213">
    <property type="entry name" value="CAT-like_dom_sf"/>
</dbReference>
<comment type="caution">
    <text evidence="1">The sequence shown here is derived from an EMBL/GenBank/DDBJ whole genome shotgun (WGS) entry which is preliminary data.</text>
</comment>
<dbReference type="EMBL" id="JAOQAZ010000004">
    <property type="protein sequence ID" value="KAJ4267068.1"/>
    <property type="molecule type" value="Genomic_DNA"/>
</dbReference>
<evidence type="ECO:0000313" key="2">
    <source>
        <dbReference type="Proteomes" id="UP001152049"/>
    </source>
</evidence>
<evidence type="ECO:0000313" key="1">
    <source>
        <dbReference type="EMBL" id="KAJ4267068.1"/>
    </source>
</evidence>